<accession>A0A4R8WDC1</accession>
<dbReference type="GO" id="GO:0015074">
    <property type="term" value="P:DNA integration"/>
    <property type="evidence" value="ECO:0007669"/>
    <property type="project" value="UniProtKB-KW"/>
</dbReference>
<evidence type="ECO:0000313" key="7">
    <source>
        <dbReference type="EMBL" id="TFC06755.1"/>
    </source>
</evidence>
<evidence type="ECO:0000256" key="4">
    <source>
        <dbReference type="PIRSR" id="PIRSR606118-50"/>
    </source>
</evidence>
<evidence type="ECO:0000256" key="5">
    <source>
        <dbReference type="PROSITE-ProRule" id="PRU10137"/>
    </source>
</evidence>
<evidence type="ECO:0000313" key="8">
    <source>
        <dbReference type="Proteomes" id="UP000297643"/>
    </source>
</evidence>
<proteinExistence type="predicted"/>
<evidence type="ECO:0000256" key="1">
    <source>
        <dbReference type="ARBA" id="ARBA00022908"/>
    </source>
</evidence>
<dbReference type="GO" id="GO:0003677">
    <property type="term" value="F:DNA binding"/>
    <property type="evidence" value="ECO:0007669"/>
    <property type="project" value="UniProtKB-KW"/>
</dbReference>
<dbReference type="AlphaFoldDB" id="A0A4R8WDC1"/>
<dbReference type="InterPro" id="IPR006118">
    <property type="entry name" value="Recombinase_CS"/>
</dbReference>
<dbReference type="Proteomes" id="UP000297643">
    <property type="component" value="Unassembled WGS sequence"/>
</dbReference>
<dbReference type="PROSITE" id="PS51736">
    <property type="entry name" value="RECOMBINASES_3"/>
    <property type="match status" value="1"/>
</dbReference>
<keyword evidence="8" id="KW-1185">Reference proteome</keyword>
<dbReference type="GO" id="GO:0000150">
    <property type="term" value="F:DNA strand exchange activity"/>
    <property type="evidence" value="ECO:0007669"/>
    <property type="project" value="InterPro"/>
</dbReference>
<dbReference type="InterPro" id="IPR050639">
    <property type="entry name" value="SSR_resolvase"/>
</dbReference>
<dbReference type="RefSeq" id="WP_134507004.1">
    <property type="nucleotide sequence ID" value="NZ_SOFM01000009.1"/>
</dbReference>
<dbReference type="PANTHER" id="PTHR30461">
    <property type="entry name" value="DNA-INVERTASE FROM LAMBDOID PROPHAGE"/>
    <property type="match status" value="1"/>
</dbReference>
<evidence type="ECO:0000256" key="2">
    <source>
        <dbReference type="ARBA" id="ARBA00023125"/>
    </source>
</evidence>
<gene>
    <name evidence="7" type="ORF">E3O32_03320</name>
</gene>
<dbReference type="PROSITE" id="PS00397">
    <property type="entry name" value="RECOMBINASES_1"/>
    <property type="match status" value="1"/>
</dbReference>
<dbReference type="PANTHER" id="PTHR30461:SF2">
    <property type="entry name" value="SERINE RECOMBINASE PINE-RELATED"/>
    <property type="match status" value="1"/>
</dbReference>
<sequence>MRVIGYLRVSTITQEHGLDAQRASITAEAKRRGWQVEWIEDAGKSGKDIDRPGITAALAMLKAREADALVVAKLDRLSRSLADFARLLESAAKQGWSVVALDLGIDTTTPTGKLVANVMAAVAQWERETIGLRTKEALAAAKAKGVHVGRPQGQDPAVVRRIRRWRKAGMTYRTIADRLNADAVVLPGGGAKWHPNSVRTICARMARI</sequence>
<organism evidence="7 8">
    <name type="scientific">Cryobacterium mannosilyticum</name>
    <dbReference type="NCBI Taxonomy" id="1259190"/>
    <lineage>
        <taxon>Bacteria</taxon>
        <taxon>Bacillati</taxon>
        <taxon>Actinomycetota</taxon>
        <taxon>Actinomycetes</taxon>
        <taxon>Micrococcales</taxon>
        <taxon>Microbacteriaceae</taxon>
        <taxon>Cryobacterium</taxon>
    </lineage>
</organism>
<evidence type="ECO:0000259" key="6">
    <source>
        <dbReference type="PROSITE" id="PS51736"/>
    </source>
</evidence>
<evidence type="ECO:0000256" key="3">
    <source>
        <dbReference type="ARBA" id="ARBA00023172"/>
    </source>
</evidence>
<dbReference type="Gene3D" id="3.40.50.1390">
    <property type="entry name" value="Resolvase, N-terminal catalytic domain"/>
    <property type="match status" value="1"/>
</dbReference>
<keyword evidence="2" id="KW-0238">DNA-binding</keyword>
<reference evidence="7 8" key="1">
    <citation type="submission" date="2019-03" db="EMBL/GenBank/DDBJ databases">
        <title>Genomics of glacier-inhabiting Cryobacterium strains.</title>
        <authorList>
            <person name="Liu Q."/>
            <person name="Xin Y.-H."/>
        </authorList>
    </citation>
    <scope>NUCLEOTIDE SEQUENCE [LARGE SCALE GENOMIC DNA]</scope>
    <source>
        <strain evidence="7 8">RHLT2-21</strain>
    </source>
</reference>
<keyword evidence="1" id="KW-0229">DNA integration</keyword>
<keyword evidence="3" id="KW-0233">DNA recombination</keyword>
<dbReference type="InterPro" id="IPR036162">
    <property type="entry name" value="Resolvase-like_N_sf"/>
</dbReference>
<dbReference type="SMART" id="SM00857">
    <property type="entry name" value="Resolvase"/>
    <property type="match status" value="1"/>
</dbReference>
<feature type="domain" description="Resolvase/invertase-type recombinase catalytic" evidence="6">
    <location>
        <begin position="2"/>
        <end position="145"/>
    </location>
</feature>
<protein>
    <recommendedName>
        <fullName evidence="6">Resolvase/invertase-type recombinase catalytic domain-containing protein</fullName>
    </recommendedName>
</protein>
<dbReference type="SUPFAM" id="SSF53041">
    <property type="entry name" value="Resolvase-like"/>
    <property type="match status" value="1"/>
</dbReference>
<dbReference type="CDD" id="cd00338">
    <property type="entry name" value="Ser_Recombinase"/>
    <property type="match status" value="1"/>
</dbReference>
<dbReference type="Pfam" id="PF00239">
    <property type="entry name" value="Resolvase"/>
    <property type="match status" value="1"/>
</dbReference>
<dbReference type="InterPro" id="IPR006119">
    <property type="entry name" value="Resolv_N"/>
</dbReference>
<comment type="caution">
    <text evidence="7">The sequence shown here is derived from an EMBL/GenBank/DDBJ whole genome shotgun (WGS) entry which is preliminary data.</text>
</comment>
<dbReference type="EMBL" id="SOFM01000009">
    <property type="protein sequence ID" value="TFC06755.1"/>
    <property type="molecule type" value="Genomic_DNA"/>
</dbReference>
<name>A0A4R8WDC1_9MICO</name>
<feature type="active site" description="O-(5'-phospho-DNA)-serine intermediate" evidence="4 5">
    <location>
        <position position="10"/>
    </location>
</feature>